<dbReference type="Proteomes" id="UP000324222">
    <property type="component" value="Unassembled WGS sequence"/>
</dbReference>
<name>A0A5B7FTE6_PORTR</name>
<protein>
    <submittedName>
        <fullName evidence="1">Uncharacterized protein</fullName>
    </submittedName>
</protein>
<organism evidence="1 2">
    <name type="scientific">Portunus trituberculatus</name>
    <name type="common">Swimming crab</name>
    <name type="synonym">Neptunus trituberculatus</name>
    <dbReference type="NCBI Taxonomy" id="210409"/>
    <lineage>
        <taxon>Eukaryota</taxon>
        <taxon>Metazoa</taxon>
        <taxon>Ecdysozoa</taxon>
        <taxon>Arthropoda</taxon>
        <taxon>Crustacea</taxon>
        <taxon>Multicrustacea</taxon>
        <taxon>Malacostraca</taxon>
        <taxon>Eumalacostraca</taxon>
        <taxon>Eucarida</taxon>
        <taxon>Decapoda</taxon>
        <taxon>Pleocyemata</taxon>
        <taxon>Brachyura</taxon>
        <taxon>Eubrachyura</taxon>
        <taxon>Portunoidea</taxon>
        <taxon>Portunidae</taxon>
        <taxon>Portuninae</taxon>
        <taxon>Portunus</taxon>
    </lineage>
</organism>
<evidence type="ECO:0000313" key="1">
    <source>
        <dbReference type="EMBL" id="MPC48637.1"/>
    </source>
</evidence>
<comment type="caution">
    <text evidence="1">The sequence shown here is derived from an EMBL/GenBank/DDBJ whole genome shotgun (WGS) entry which is preliminary data.</text>
</comment>
<reference evidence="1 2" key="1">
    <citation type="submission" date="2019-05" db="EMBL/GenBank/DDBJ databases">
        <title>Another draft genome of Portunus trituberculatus and its Hox gene families provides insights of decapod evolution.</title>
        <authorList>
            <person name="Jeong J.-H."/>
            <person name="Song I."/>
            <person name="Kim S."/>
            <person name="Choi T."/>
            <person name="Kim D."/>
            <person name="Ryu S."/>
            <person name="Kim W."/>
        </authorList>
    </citation>
    <scope>NUCLEOTIDE SEQUENCE [LARGE SCALE GENOMIC DNA]</scope>
    <source>
        <tissue evidence="1">Muscle</tissue>
    </source>
</reference>
<dbReference type="AlphaFoldDB" id="A0A5B7FTE6"/>
<dbReference type="EMBL" id="VSRR010008389">
    <property type="protein sequence ID" value="MPC48637.1"/>
    <property type="molecule type" value="Genomic_DNA"/>
</dbReference>
<evidence type="ECO:0000313" key="2">
    <source>
        <dbReference type="Proteomes" id="UP000324222"/>
    </source>
</evidence>
<accession>A0A5B7FTE6</accession>
<keyword evidence="2" id="KW-1185">Reference proteome</keyword>
<sequence length="105" mass="11448">MISRADSHDALPPSLFHCAPLLRTANPPGALHEASVWHSLAPVTSRKCLTHARLVERCSGLSSRLKQTNTRPNSAILTKAALSVVQGCSPPERCEFQPGSRQRRL</sequence>
<gene>
    <name evidence="1" type="ORF">E2C01_042418</name>
</gene>
<proteinExistence type="predicted"/>